<accession>A0A0B5Q5B0</accession>
<evidence type="ECO:0000313" key="2">
    <source>
        <dbReference type="Proteomes" id="UP000031866"/>
    </source>
</evidence>
<protein>
    <submittedName>
        <fullName evidence="1">Uncharacterized protein</fullName>
    </submittedName>
</protein>
<organism evidence="1 2">
    <name type="scientific">Clostridium beijerinckii</name>
    <name type="common">Clostridium MP</name>
    <dbReference type="NCBI Taxonomy" id="1520"/>
    <lineage>
        <taxon>Bacteria</taxon>
        <taxon>Bacillati</taxon>
        <taxon>Bacillota</taxon>
        <taxon>Clostridia</taxon>
        <taxon>Eubacteriales</taxon>
        <taxon>Clostridiaceae</taxon>
        <taxon>Clostridium</taxon>
    </lineage>
</organism>
<dbReference type="EMBL" id="CP010086">
    <property type="protein sequence ID" value="AJG97374.1"/>
    <property type="molecule type" value="Genomic_DNA"/>
</dbReference>
<name>A0A0B5Q5B0_CLOBE</name>
<dbReference type="RefSeq" id="WP_041894159.1">
    <property type="nucleotide sequence ID" value="NZ_CP010086.2"/>
</dbReference>
<dbReference type="AlphaFoldDB" id="A0A0B5Q5B0"/>
<dbReference type="Proteomes" id="UP000031866">
    <property type="component" value="Chromosome"/>
</dbReference>
<evidence type="ECO:0000313" key="1">
    <source>
        <dbReference type="EMBL" id="AJG97374.1"/>
    </source>
</evidence>
<sequence length="180" mass="20191">MKNTGHFLNSNNFIVDLTEFTTKHTNLLGGTWDKWTDHWKDEIDKVGSNVGGFFEKLGEDIEHLPEDAKKAVNDFKAELGRFNMEFNPLMKDVVDNIKDILDSIPTPEELGKELAVRYAKNYKEKEGSKQELCVSTIGGLLIVMGSIMKGASGSEPNPYAEYLITYHVLAAEHGCTEVHK</sequence>
<reference evidence="2" key="1">
    <citation type="submission" date="2014-12" db="EMBL/GenBank/DDBJ databases">
        <title>Genome sequence of Clostridium beijerinckii strain 59B.</title>
        <authorList>
            <person name="Little G.T."/>
            <person name="Minton N.P."/>
        </authorList>
    </citation>
    <scope>NUCLEOTIDE SEQUENCE [LARGE SCALE GENOMIC DNA]</scope>
    <source>
        <strain evidence="2">59B</strain>
    </source>
</reference>
<dbReference type="KEGG" id="cbei:LF65_00747"/>
<proteinExistence type="predicted"/>
<gene>
    <name evidence="1" type="ORF">LF65_00747</name>
</gene>